<dbReference type="OrthoDB" id="115072at2157"/>
<feature type="binding site" evidence="7">
    <location>
        <begin position="245"/>
        <end position="247"/>
    </location>
    <ligand>
        <name>substrate</name>
    </ligand>
</feature>
<evidence type="ECO:0000256" key="1">
    <source>
        <dbReference type="ARBA" id="ARBA00004893"/>
    </source>
</evidence>
<evidence type="ECO:0000256" key="7">
    <source>
        <dbReference type="PIRSR" id="PIRSR006250-1"/>
    </source>
</evidence>
<dbReference type="UniPathway" id="UPA00253">
    <property type="reaction ID" value="UER00331"/>
</dbReference>
<dbReference type="InterPro" id="IPR002638">
    <property type="entry name" value="Quinolinate_PRibosylTrfase_C"/>
</dbReference>
<feature type="domain" description="Quinolinate phosphoribosyl transferase C-terminal" evidence="8">
    <location>
        <begin position="109"/>
        <end position="281"/>
    </location>
</feature>
<dbReference type="GO" id="GO:0009435">
    <property type="term" value="P:NAD+ biosynthetic process"/>
    <property type="evidence" value="ECO:0007669"/>
    <property type="project" value="UniProtKB-UniPathway"/>
</dbReference>
<dbReference type="STRING" id="415426.Hbut_0679"/>
<dbReference type="EC" id="2.4.2.19" evidence="6"/>
<dbReference type="SUPFAM" id="SSF51690">
    <property type="entry name" value="Nicotinate/Quinolinate PRTase C-terminal domain-like"/>
    <property type="match status" value="1"/>
</dbReference>
<evidence type="ECO:0000256" key="2">
    <source>
        <dbReference type="ARBA" id="ARBA00009400"/>
    </source>
</evidence>
<dbReference type="InterPro" id="IPR027277">
    <property type="entry name" value="NadC/ModD"/>
</dbReference>
<feature type="binding site" evidence="7">
    <location>
        <position position="156"/>
    </location>
    <ligand>
        <name>substrate</name>
    </ligand>
</feature>
<comment type="function">
    <text evidence="6">Involved in the catabolism of quinolinic acid (QA).</text>
</comment>
<reference evidence="10 11" key="1">
    <citation type="journal article" date="2007" name="Archaea">
        <title>The genome of Hyperthermus butylicus: a sulfur-reducing, peptide fermenting, neutrophilic Crenarchaeote growing up to 108 degrees C.</title>
        <authorList>
            <person name="Brugger K."/>
            <person name="Chen L."/>
            <person name="Stark M."/>
            <person name="Zibat A."/>
            <person name="Redder P."/>
            <person name="Ruepp A."/>
            <person name="Awayez M."/>
            <person name="She Q."/>
            <person name="Garrett R.A."/>
            <person name="Klenk H.P."/>
        </authorList>
    </citation>
    <scope>NUCLEOTIDE SEQUENCE [LARGE SCALE GENOMIC DNA]</scope>
    <source>
        <strain evidence="11">DSM 5456 / JCM 9403 / PLM1-5</strain>
    </source>
</reference>
<dbReference type="EMBL" id="CP000493">
    <property type="protein sequence ID" value="ABM80535.1"/>
    <property type="molecule type" value="Genomic_DNA"/>
</dbReference>
<keyword evidence="4 6" id="KW-0328">Glycosyltransferase</keyword>
<accession>A2BKM4</accession>
<dbReference type="Pfam" id="PF02749">
    <property type="entry name" value="QRPTase_N"/>
    <property type="match status" value="1"/>
</dbReference>
<dbReference type="PIRSF" id="PIRSF006250">
    <property type="entry name" value="NadC_ModD"/>
    <property type="match status" value="1"/>
</dbReference>
<dbReference type="NCBIfam" id="TIGR00078">
    <property type="entry name" value="nadC"/>
    <property type="match status" value="1"/>
</dbReference>
<dbReference type="InterPro" id="IPR022412">
    <property type="entry name" value="Quinolinate_PRibosylTrfase_N"/>
</dbReference>
<evidence type="ECO:0000256" key="5">
    <source>
        <dbReference type="ARBA" id="ARBA00022679"/>
    </source>
</evidence>
<dbReference type="InterPro" id="IPR037128">
    <property type="entry name" value="Quinolinate_PRibosylTase_N_sf"/>
</dbReference>
<dbReference type="InterPro" id="IPR004393">
    <property type="entry name" value="NadC"/>
</dbReference>
<dbReference type="PANTHER" id="PTHR32179">
    <property type="entry name" value="NICOTINATE-NUCLEOTIDE PYROPHOSPHORYLASE [CARBOXYLATING]"/>
    <property type="match status" value="1"/>
</dbReference>
<feature type="binding site" evidence="7">
    <location>
        <begin position="132"/>
        <end position="134"/>
    </location>
    <ligand>
        <name>substrate</name>
    </ligand>
</feature>
<dbReference type="EnsemblBacteria" id="ABM80535">
    <property type="protein sequence ID" value="ABM80535"/>
    <property type="gene ID" value="Hbut_0679"/>
</dbReference>
<sequence>MFLDPYTVAEKLLEWVEEDAPFGDLTTGYTVPRGLWARAVVVLKSRAVPACLEPVVEALRILGFNAKPLVEEAAWVEPPRGVLEVAGEARRILLFERTLLNLLIYTFSVATTTRMMVEAAHRINPRVRIAATRKTPPGLRYFAKCAVAVGGGDTHRLSLSDAVLVKDNHVRIAGSVAEAVRRAKARTSFAHRVEVEVSSLEEAVEAIEAGADIVMIDNQPPEVVAEIVGELGRRGLRDRVLIEASGGIDLSNVADYAATGVDIISSSMLTMSPVRVDLSLRVVEVRELRSA</sequence>
<dbReference type="InterPro" id="IPR013785">
    <property type="entry name" value="Aldolase_TIM"/>
</dbReference>
<evidence type="ECO:0000313" key="10">
    <source>
        <dbReference type="EMBL" id="ABM80535.1"/>
    </source>
</evidence>
<comment type="catalytic activity">
    <reaction evidence="6">
        <text>nicotinate beta-D-ribonucleotide + CO2 + diphosphate = quinolinate + 5-phospho-alpha-D-ribose 1-diphosphate + 2 H(+)</text>
        <dbReference type="Rhea" id="RHEA:12733"/>
        <dbReference type="ChEBI" id="CHEBI:15378"/>
        <dbReference type="ChEBI" id="CHEBI:16526"/>
        <dbReference type="ChEBI" id="CHEBI:29959"/>
        <dbReference type="ChEBI" id="CHEBI:33019"/>
        <dbReference type="ChEBI" id="CHEBI:57502"/>
        <dbReference type="ChEBI" id="CHEBI:58017"/>
        <dbReference type="EC" id="2.4.2.19"/>
    </reaction>
</comment>
<dbReference type="Gene3D" id="3.20.20.70">
    <property type="entry name" value="Aldolase class I"/>
    <property type="match status" value="1"/>
</dbReference>
<dbReference type="CDD" id="cd01572">
    <property type="entry name" value="QPRTase"/>
    <property type="match status" value="1"/>
</dbReference>
<evidence type="ECO:0000256" key="4">
    <source>
        <dbReference type="ARBA" id="ARBA00022676"/>
    </source>
</evidence>
<feature type="binding site" evidence="7">
    <location>
        <position position="217"/>
    </location>
    <ligand>
        <name>substrate</name>
    </ligand>
</feature>
<feature type="binding site" evidence="7">
    <location>
        <begin position="266"/>
        <end position="268"/>
    </location>
    <ligand>
        <name>substrate</name>
    </ligand>
</feature>
<dbReference type="FunFam" id="3.20.20.70:FF:000030">
    <property type="entry name" value="Nicotinate-nucleotide pyrophosphorylase, carboxylating"/>
    <property type="match status" value="1"/>
</dbReference>
<dbReference type="AlphaFoldDB" id="A2BKM4"/>
<evidence type="ECO:0000313" key="11">
    <source>
        <dbReference type="Proteomes" id="UP000002593"/>
    </source>
</evidence>
<feature type="binding site" evidence="7">
    <location>
        <position position="196"/>
    </location>
    <ligand>
        <name>substrate</name>
    </ligand>
</feature>
<evidence type="ECO:0000256" key="6">
    <source>
        <dbReference type="PIRNR" id="PIRNR006250"/>
    </source>
</evidence>
<dbReference type="Pfam" id="PF01729">
    <property type="entry name" value="QRPTase_C"/>
    <property type="match status" value="1"/>
</dbReference>
<dbReference type="eggNOG" id="arCOG01482">
    <property type="taxonomic scope" value="Archaea"/>
</dbReference>
<keyword evidence="11" id="KW-1185">Reference proteome</keyword>
<name>A2BKM4_HYPBU</name>
<dbReference type="SUPFAM" id="SSF54675">
    <property type="entry name" value="Nicotinate/Quinolinate PRTase N-terminal domain-like"/>
    <property type="match status" value="1"/>
</dbReference>
<gene>
    <name evidence="10" type="ordered locus">Hbut_0679</name>
</gene>
<keyword evidence="5 6" id="KW-0808">Transferase</keyword>
<dbReference type="PANTHER" id="PTHR32179:SF3">
    <property type="entry name" value="NICOTINATE-NUCLEOTIDE PYROPHOSPHORYLASE [CARBOXYLATING]"/>
    <property type="match status" value="1"/>
</dbReference>
<comment type="subunit">
    <text evidence="6">Hexamer formed by 3 homodimers.</text>
</comment>
<dbReference type="InterPro" id="IPR036068">
    <property type="entry name" value="Nicotinate_pribotase-like_C"/>
</dbReference>
<dbReference type="GO" id="GO:0005737">
    <property type="term" value="C:cytoplasm"/>
    <property type="evidence" value="ECO:0007669"/>
    <property type="project" value="TreeGrafter"/>
</dbReference>
<keyword evidence="3 6" id="KW-0662">Pyridine nucleotide biosynthesis</keyword>
<organism evidence="10 11">
    <name type="scientific">Hyperthermus butylicus (strain DSM 5456 / JCM 9403 / PLM1-5)</name>
    <dbReference type="NCBI Taxonomy" id="415426"/>
    <lineage>
        <taxon>Archaea</taxon>
        <taxon>Thermoproteota</taxon>
        <taxon>Thermoprotei</taxon>
        <taxon>Desulfurococcales</taxon>
        <taxon>Pyrodictiaceae</taxon>
        <taxon>Hyperthermus</taxon>
    </lineage>
</organism>
<dbReference type="GO" id="GO:0004514">
    <property type="term" value="F:nicotinate-nucleotide diphosphorylase (carboxylating) activity"/>
    <property type="evidence" value="ECO:0007669"/>
    <property type="project" value="UniProtKB-EC"/>
</dbReference>
<proteinExistence type="inferred from homology"/>
<feature type="binding site" evidence="7">
    <location>
        <position position="97"/>
    </location>
    <ligand>
        <name>substrate</name>
    </ligand>
</feature>
<feature type="domain" description="Quinolinate phosphoribosyl transferase N-terminal" evidence="9">
    <location>
        <begin position="24"/>
        <end position="104"/>
    </location>
</feature>
<dbReference type="HOGENOM" id="CLU_039622_2_0_2"/>
<evidence type="ECO:0000259" key="9">
    <source>
        <dbReference type="Pfam" id="PF02749"/>
    </source>
</evidence>
<evidence type="ECO:0000256" key="3">
    <source>
        <dbReference type="ARBA" id="ARBA00022642"/>
    </source>
</evidence>
<dbReference type="GO" id="GO:0034213">
    <property type="term" value="P:quinolinate catabolic process"/>
    <property type="evidence" value="ECO:0007669"/>
    <property type="project" value="TreeGrafter"/>
</dbReference>
<dbReference type="KEGG" id="hbu:Hbut_0679"/>
<comment type="similarity">
    <text evidence="2 6">Belongs to the NadC/ModD family.</text>
</comment>
<protein>
    <recommendedName>
        <fullName evidence="6">Nicotinate-nucleotide pyrophosphorylase [carboxylating]</fullName>
        <ecNumber evidence="6">2.4.2.19</ecNumber>
    </recommendedName>
    <alternativeName>
        <fullName evidence="6">Quinolinate phosphoribosyltransferase [decarboxylating]</fullName>
    </alternativeName>
</protein>
<dbReference type="Proteomes" id="UP000002593">
    <property type="component" value="Chromosome"/>
</dbReference>
<comment type="pathway">
    <text evidence="1 6">Cofactor biosynthesis; NAD(+) biosynthesis; nicotinate D-ribonucleotide from quinolinate: step 1/1.</text>
</comment>
<feature type="binding site" evidence="7">
    <location>
        <position position="166"/>
    </location>
    <ligand>
        <name>substrate</name>
    </ligand>
</feature>
<evidence type="ECO:0000259" key="8">
    <source>
        <dbReference type="Pfam" id="PF01729"/>
    </source>
</evidence>
<dbReference type="Gene3D" id="3.90.1170.20">
    <property type="entry name" value="Quinolinate phosphoribosyl transferase, N-terminal domain"/>
    <property type="match status" value="1"/>
</dbReference>